<keyword evidence="4 11" id="KW-0540">Nuclease</keyword>
<proteinExistence type="inferred from homology"/>
<dbReference type="Pfam" id="PF09412">
    <property type="entry name" value="XendoU"/>
    <property type="match status" value="1"/>
</dbReference>
<comment type="cofactor">
    <cofactor evidence="1 11">
        <name>Mn(2+)</name>
        <dbReference type="ChEBI" id="CHEBI:29035"/>
    </cofactor>
</comment>
<evidence type="ECO:0000256" key="9">
    <source>
        <dbReference type="ARBA" id="ARBA00023211"/>
    </source>
</evidence>
<dbReference type="GO" id="GO:0046872">
    <property type="term" value="F:metal ion binding"/>
    <property type="evidence" value="ECO:0007669"/>
    <property type="project" value="UniProtKB-UniRule"/>
</dbReference>
<dbReference type="GeneID" id="108935939"/>
<evidence type="ECO:0000256" key="7">
    <source>
        <dbReference type="ARBA" id="ARBA00022801"/>
    </source>
</evidence>
<feature type="signal peptide" evidence="11">
    <location>
        <begin position="1"/>
        <end position="24"/>
    </location>
</feature>
<dbReference type="GO" id="GO:0004521">
    <property type="term" value="F:RNA endonuclease activity"/>
    <property type="evidence" value="ECO:0007669"/>
    <property type="project" value="UniProtKB-UniRule"/>
</dbReference>
<evidence type="ECO:0000256" key="5">
    <source>
        <dbReference type="ARBA" id="ARBA00022723"/>
    </source>
</evidence>
<keyword evidence="9 11" id="KW-0464">Manganese</keyword>
<reference evidence="13 14" key="1">
    <citation type="submission" date="2019-04" db="EMBL/GenBank/DDBJ databases">
        <authorList>
            <consortium name="Wellcome Sanger Institute Data Sharing"/>
        </authorList>
    </citation>
    <scope>NUCLEOTIDE SEQUENCE [LARGE SCALE GENOMIC DNA]</scope>
</reference>
<evidence type="ECO:0000256" key="11">
    <source>
        <dbReference type="RuleBase" id="RU367085"/>
    </source>
</evidence>
<dbReference type="SUPFAM" id="SSF142877">
    <property type="entry name" value="EndoU-like"/>
    <property type="match status" value="1"/>
</dbReference>
<feature type="chain" id="PRO_5034285427" description="Uridylate-specific endoribonuclease" evidence="11">
    <location>
        <begin position="25"/>
        <end position="310"/>
    </location>
</feature>
<dbReference type="OrthoDB" id="430326at2759"/>
<keyword evidence="6 11" id="KW-0255">Endonuclease</keyword>
<dbReference type="PANTHER" id="PTHR12439">
    <property type="entry name" value="PLACENTAL PROTEIN 11-RELATED"/>
    <property type="match status" value="1"/>
</dbReference>
<dbReference type="PANTHER" id="PTHR12439:SF33">
    <property type="entry name" value="URIDYLATE-SPECIFIC ENDORIBONUCLEASE"/>
    <property type="match status" value="1"/>
</dbReference>
<dbReference type="RefSeq" id="XP_018610450.1">
    <property type="nucleotide sequence ID" value="XM_018754934.2"/>
</dbReference>
<dbReference type="CDD" id="cd21159">
    <property type="entry name" value="XendoU"/>
    <property type="match status" value="1"/>
</dbReference>
<organism evidence="13 14">
    <name type="scientific">Scleropages formosus</name>
    <name type="common">Asian bonytongue</name>
    <name type="synonym">Osteoglossum formosum</name>
    <dbReference type="NCBI Taxonomy" id="113540"/>
    <lineage>
        <taxon>Eukaryota</taxon>
        <taxon>Metazoa</taxon>
        <taxon>Chordata</taxon>
        <taxon>Craniata</taxon>
        <taxon>Vertebrata</taxon>
        <taxon>Euteleostomi</taxon>
        <taxon>Actinopterygii</taxon>
        <taxon>Neopterygii</taxon>
        <taxon>Teleostei</taxon>
        <taxon>Osteoglossocephala</taxon>
        <taxon>Osteoglossomorpha</taxon>
        <taxon>Osteoglossiformes</taxon>
        <taxon>Osteoglossidae</taxon>
        <taxon>Scleropages</taxon>
    </lineage>
</organism>
<keyword evidence="14" id="KW-1185">Reference proteome</keyword>
<evidence type="ECO:0000256" key="2">
    <source>
        <dbReference type="ARBA" id="ARBA00010168"/>
    </source>
</evidence>
<gene>
    <name evidence="13" type="primary">LOC108935939</name>
</gene>
<evidence type="ECO:0000256" key="8">
    <source>
        <dbReference type="ARBA" id="ARBA00022884"/>
    </source>
</evidence>
<keyword evidence="5 11" id="KW-0479">Metal-binding</keyword>
<accession>A0A8C9QZE6</accession>
<reference evidence="13" key="2">
    <citation type="submission" date="2025-08" db="UniProtKB">
        <authorList>
            <consortium name="Ensembl"/>
        </authorList>
    </citation>
    <scope>IDENTIFICATION</scope>
</reference>
<evidence type="ECO:0000313" key="13">
    <source>
        <dbReference type="Ensembl" id="ENSSFOP00015002356.1"/>
    </source>
</evidence>
<protein>
    <recommendedName>
        <fullName evidence="11">Uridylate-specific endoribonuclease</fullName>
        <ecNumber evidence="11">4.6.1.-</ecNumber>
    </recommendedName>
</protein>
<dbReference type="GO" id="GO:0003723">
    <property type="term" value="F:RNA binding"/>
    <property type="evidence" value="ECO:0007669"/>
    <property type="project" value="UniProtKB-UniRule"/>
</dbReference>
<comment type="subunit">
    <text evidence="3 11">Monomer.</text>
</comment>
<comment type="similarity">
    <text evidence="2 11">Belongs to the ENDOU family.</text>
</comment>
<name>A0A8C9QZE6_SCLFO</name>
<dbReference type="InterPro" id="IPR039787">
    <property type="entry name" value="ENDOU"/>
</dbReference>
<keyword evidence="10" id="KW-0456">Lyase</keyword>
<dbReference type="GO" id="GO:0016787">
    <property type="term" value="F:hydrolase activity"/>
    <property type="evidence" value="ECO:0007669"/>
    <property type="project" value="UniProtKB-KW"/>
</dbReference>
<keyword evidence="7 11" id="KW-0378">Hydrolase</keyword>
<dbReference type="GeneTree" id="ENSGT00530000063825"/>
<dbReference type="InterPro" id="IPR037227">
    <property type="entry name" value="EndoU-like"/>
</dbReference>
<evidence type="ECO:0000256" key="1">
    <source>
        <dbReference type="ARBA" id="ARBA00001936"/>
    </source>
</evidence>
<dbReference type="EC" id="4.6.1.-" evidence="11"/>
<evidence type="ECO:0000313" key="14">
    <source>
        <dbReference type="Proteomes" id="UP000694397"/>
    </source>
</evidence>
<dbReference type="Ensembl" id="ENSSFOT00015002400.2">
    <property type="protein sequence ID" value="ENSSFOP00015002356.1"/>
    <property type="gene ID" value="ENSSFOG00015001560.2"/>
</dbReference>
<evidence type="ECO:0000259" key="12">
    <source>
        <dbReference type="PROSITE" id="PS51959"/>
    </source>
</evidence>
<comment type="catalytic activity">
    <reaction evidence="11">
        <text>ribonucleotidyl-uridine-RNA = a 5'-end dephospho-uridine-RNA + a 3'-end 2',3'-cyclophospho-ribonucleotide-RNA</text>
        <dbReference type="Rhea" id="RHEA:67792"/>
        <dbReference type="Rhea" id="RHEA-COMP:10464"/>
        <dbReference type="Rhea" id="RHEA-COMP:17354"/>
        <dbReference type="Rhea" id="RHEA-COMP:17356"/>
        <dbReference type="ChEBI" id="CHEBI:83064"/>
        <dbReference type="ChEBI" id="CHEBI:173117"/>
        <dbReference type="ChEBI" id="CHEBI:173224"/>
    </reaction>
</comment>
<evidence type="ECO:0000256" key="10">
    <source>
        <dbReference type="ARBA" id="ARBA00023239"/>
    </source>
</evidence>
<evidence type="ECO:0000256" key="6">
    <source>
        <dbReference type="ARBA" id="ARBA00022759"/>
    </source>
</evidence>
<dbReference type="Proteomes" id="UP000694397">
    <property type="component" value="Chromosome 5"/>
</dbReference>
<keyword evidence="8 11" id="KW-0694">RNA-binding</keyword>
<dbReference type="AlphaFoldDB" id="A0A8C9QZE6"/>
<reference evidence="13" key="3">
    <citation type="submission" date="2025-09" db="UniProtKB">
        <authorList>
            <consortium name="Ensembl"/>
        </authorList>
    </citation>
    <scope>IDENTIFICATION</scope>
</reference>
<dbReference type="InterPro" id="IPR018998">
    <property type="entry name" value="EndoU_C"/>
</dbReference>
<dbReference type="GO" id="GO:0016829">
    <property type="term" value="F:lyase activity"/>
    <property type="evidence" value="ECO:0007669"/>
    <property type="project" value="UniProtKB-KW"/>
</dbReference>
<dbReference type="PROSITE" id="PS51959">
    <property type="entry name" value="ENDOU"/>
    <property type="match status" value="1"/>
</dbReference>
<evidence type="ECO:0000256" key="3">
    <source>
        <dbReference type="ARBA" id="ARBA00011245"/>
    </source>
</evidence>
<keyword evidence="11" id="KW-0732">Signal</keyword>
<sequence>MARGSVSRDIAGLLLCLAVSHLYASQIVDRRLSDILNELWKLDKNRLRPGTDYNISLQGKAGYVASGSNVARDYASAPLFSYVNEEKLRSIKTFSSLMNLLDNYEPSTGVAEKVTAEEIAENNRFLSAILETEVMKRAHRYLVAKGQSQSSLRDFKNQLYNIWFRLYHRDRRGGEDSCGFEHVFVGETKYGKELVGLHNWVQFYLQEKQHHVDYKGYKARDKDMPEKDDHILNLQFSWKGLVKPVGSAFVGVSPEFEVAAFTILFLTSKEKVTTAVVNLDEYQVELVVYRHGRSIGTAYPKLLSSNNRHV</sequence>
<evidence type="ECO:0000256" key="4">
    <source>
        <dbReference type="ARBA" id="ARBA00022722"/>
    </source>
</evidence>
<feature type="domain" description="EndoU" evidence="12">
    <location>
        <begin position="28"/>
        <end position="304"/>
    </location>
</feature>
<dbReference type="KEGG" id="sfm:108935939"/>